<dbReference type="AlphaFoldDB" id="A0A3N2Q2N6"/>
<feature type="compositionally biased region" description="Polar residues" evidence="1">
    <location>
        <begin position="74"/>
        <end position="84"/>
    </location>
</feature>
<evidence type="ECO:0000313" key="3">
    <source>
        <dbReference type="Proteomes" id="UP000272025"/>
    </source>
</evidence>
<dbReference type="Proteomes" id="UP000272025">
    <property type="component" value="Unassembled WGS sequence"/>
</dbReference>
<name>A0A3N2Q2N6_SODAK</name>
<keyword evidence="3" id="KW-1185">Reference proteome</keyword>
<reference evidence="2 3" key="1">
    <citation type="journal article" date="2018" name="Mol. Ecol.">
        <title>The obligate alkalophilic soda-lake fungus Sodiomyces alkalinus has shifted to a protein diet.</title>
        <authorList>
            <person name="Grum-Grzhimaylo A.A."/>
            <person name="Falkoski D.L."/>
            <person name="van den Heuvel J."/>
            <person name="Valero-Jimenez C.A."/>
            <person name="Min B."/>
            <person name="Choi I.G."/>
            <person name="Lipzen A."/>
            <person name="Daum C.G."/>
            <person name="Aanen D.K."/>
            <person name="Tsang A."/>
            <person name="Henrissat B."/>
            <person name="Bilanenko E.N."/>
            <person name="de Vries R.P."/>
            <person name="van Kan J.A.L."/>
            <person name="Grigoriev I.V."/>
            <person name="Debets A.J.M."/>
        </authorList>
    </citation>
    <scope>NUCLEOTIDE SEQUENCE [LARGE SCALE GENOMIC DNA]</scope>
    <source>
        <strain evidence="2 3">F11</strain>
    </source>
</reference>
<dbReference type="RefSeq" id="XP_028468798.1">
    <property type="nucleotide sequence ID" value="XM_028613961.1"/>
</dbReference>
<feature type="region of interest" description="Disordered" evidence="1">
    <location>
        <begin position="29"/>
        <end position="84"/>
    </location>
</feature>
<dbReference type="GeneID" id="39582439"/>
<sequence length="84" mass="9037">MLSCHAWFGVVGKWPASDTSKDTDCPFLPTFTTSPRQPIPPPSTFHPPLPPYTAMETTGQSPTALEKPPVIQPRASNPSTTSTT</sequence>
<accession>A0A3N2Q2N6</accession>
<feature type="compositionally biased region" description="Pro residues" evidence="1">
    <location>
        <begin position="37"/>
        <end position="51"/>
    </location>
</feature>
<proteinExistence type="predicted"/>
<organism evidence="2 3">
    <name type="scientific">Sodiomyces alkalinus (strain CBS 110278 / VKM F-3762 / F11)</name>
    <name type="common">Alkaliphilic filamentous fungus</name>
    <dbReference type="NCBI Taxonomy" id="1314773"/>
    <lineage>
        <taxon>Eukaryota</taxon>
        <taxon>Fungi</taxon>
        <taxon>Dikarya</taxon>
        <taxon>Ascomycota</taxon>
        <taxon>Pezizomycotina</taxon>
        <taxon>Sordariomycetes</taxon>
        <taxon>Hypocreomycetidae</taxon>
        <taxon>Glomerellales</taxon>
        <taxon>Plectosphaerellaceae</taxon>
        <taxon>Sodiomyces</taxon>
    </lineage>
</organism>
<evidence type="ECO:0000256" key="1">
    <source>
        <dbReference type="SAM" id="MobiDB-lite"/>
    </source>
</evidence>
<evidence type="ECO:0000313" key="2">
    <source>
        <dbReference type="EMBL" id="ROT40992.1"/>
    </source>
</evidence>
<gene>
    <name evidence="2" type="ORF">SODALDRAFT_357018</name>
</gene>
<protein>
    <submittedName>
        <fullName evidence="2">Uncharacterized protein</fullName>
    </submittedName>
</protein>
<dbReference type="EMBL" id="ML119052">
    <property type="protein sequence ID" value="ROT40992.1"/>
    <property type="molecule type" value="Genomic_DNA"/>
</dbReference>